<dbReference type="Proteomes" id="UP000036045">
    <property type="component" value="Unassembled WGS sequence"/>
</dbReference>
<keyword evidence="6 13" id="KW-0808">Transferase</keyword>
<comment type="caution">
    <text evidence="16">The sequence shown here is derived from an EMBL/GenBank/DDBJ whole genome shotgun (WGS) entry which is preliminary data.</text>
</comment>
<dbReference type="SUPFAM" id="SSF55060">
    <property type="entry name" value="GHMP Kinase, C-terminal domain"/>
    <property type="match status" value="1"/>
</dbReference>
<evidence type="ECO:0000256" key="2">
    <source>
        <dbReference type="ARBA" id="ARBA00007370"/>
    </source>
</evidence>
<dbReference type="InterPro" id="IPR020568">
    <property type="entry name" value="Ribosomal_Su5_D2-typ_SF"/>
</dbReference>
<dbReference type="Pfam" id="PF00288">
    <property type="entry name" value="GHMP_kinases_N"/>
    <property type="match status" value="1"/>
</dbReference>
<evidence type="ECO:0000256" key="8">
    <source>
        <dbReference type="ARBA" id="ARBA00022741"/>
    </source>
</evidence>
<dbReference type="PIRSF" id="PIRSF000676">
    <property type="entry name" value="Homoser_kin"/>
    <property type="match status" value="1"/>
</dbReference>
<dbReference type="PANTHER" id="PTHR20861">
    <property type="entry name" value="HOMOSERINE/4-DIPHOSPHOCYTIDYL-2-C-METHYL-D-ERYTHRITOL KINASE"/>
    <property type="match status" value="1"/>
</dbReference>
<dbReference type="GO" id="GO:0004413">
    <property type="term" value="F:homoserine kinase activity"/>
    <property type="evidence" value="ECO:0007669"/>
    <property type="project" value="UniProtKB-UniRule"/>
</dbReference>
<comment type="catalytic activity">
    <reaction evidence="11 13">
        <text>L-homoserine + ATP = O-phospho-L-homoserine + ADP + H(+)</text>
        <dbReference type="Rhea" id="RHEA:13985"/>
        <dbReference type="ChEBI" id="CHEBI:15378"/>
        <dbReference type="ChEBI" id="CHEBI:30616"/>
        <dbReference type="ChEBI" id="CHEBI:57476"/>
        <dbReference type="ChEBI" id="CHEBI:57590"/>
        <dbReference type="ChEBI" id="CHEBI:456216"/>
        <dbReference type="EC" id="2.7.1.39"/>
    </reaction>
</comment>
<feature type="binding site" evidence="13">
    <location>
        <begin position="90"/>
        <end position="100"/>
    </location>
    <ligand>
        <name>ATP</name>
        <dbReference type="ChEBI" id="CHEBI:30616"/>
    </ligand>
</feature>
<dbReference type="InterPro" id="IPR006204">
    <property type="entry name" value="GHMP_kinase_N_dom"/>
</dbReference>
<accession>A0A0J1IK08</accession>
<dbReference type="EMBL" id="LDPH01000009">
    <property type="protein sequence ID" value="KLV26301.1"/>
    <property type="molecule type" value="Genomic_DNA"/>
</dbReference>
<proteinExistence type="inferred from homology"/>
<keyword evidence="10 13" id="KW-0067">ATP-binding</keyword>
<evidence type="ECO:0000259" key="15">
    <source>
        <dbReference type="Pfam" id="PF08544"/>
    </source>
</evidence>
<evidence type="ECO:0000256" key="6">
    <source>
        <dbReference type="ARBA" id="ARBA00022679"/>
    </source>
</evidence>
<comment type="subcellular location">
    <subcellularLocation>
        <location evidence="13">Cytoplasm</location>
    </subcellularLocation>
</comment>
<keyword evidence="13" id="KW-0963">Cytoplasm</keyword>
<feature type="domain" description="GHMP kinase N-terminal" evidence="14">
    <location>
        <begin position="61"/>
        <end position="143"/>
    </location>
</feature>
<protein>
    <recommendedName>
        <fullName evidence="4 13">Homoserine kinase</fullName>
        <shortName evidence="13">HK</shortName>
        <shortName evidence="13">HSK</shortName>
        <ecNumber evidence="3 13">2.7.1.39</ecNumber>
    </recommendedName>
</protein>
<reference evidence="16 17" key="1">
    <citation type="submission" date="2015-05" db="EMBL/GenBank/DDBJ databases">
        <title>Whole genome sequence and identification of bacterial endophytes from Costus igneus.</title>
        <authorList>
            <person name="Lee Y.P."/>
            <person name="Gan H.M."/>
            <person name="Eng W."/>
            <person name="Wheatley M.S."/>
            <person name="Caraballo A."/>
            <person name="Polter S."/>
            <person name="Savka M.A."/>
            <person name="Hudson A.O."/>
        </authorList>
    </citation>
    <scope>NUCLEOTIDE SEQUENCE [LARGE SCALE GENOMIC DNA]</scope>
    <source>
        <strain evidence="16 17">RIT379</strain>
    </source>
</reference>
<evidence type="ECO:0000256" key="5">
    <source>
        <dbReference type="ARBA" id="ARBA00022605"/>
    </source>
</evidence>
<comment type="pathway">
    <text evidence="1 13">Amino-acid biosynthesis; L-threonine biosynthesis; L-threonine from L-aspartate: step 4/5.</text>
</comment>
<evidence type="ECO:0000256" key="9">
    <source>
        <dbReference type="ARBA" id="ARBA00022777"/>
    </source>
</evidence>
<dbReference type="Gene3D" id="3.30.230.10">
    <property type="match status" value="1"/>
</dbReference>
<dbReference type="PANTHER" id="PTHR20861:SF1">
    <property type="entry name" value="HOMOSERINE KINASE"/>
    <property type="match status" value="1"/>
</dbReference>
<feature type="domain" description="GHMP kinase C-terminal" evidence="15">
    <location>
        <begin position="204"/>
        <end position="272"/>
    </location>
</feature>
<dbReference type="InterPro" id="IPR006203">
    <property type="entry name" value="GHMP_knse_ATP-bd_CS"/>
</dbReference>
<dbReference type="InterPro" id="IPR000870">
    <property type="entry name" value="Homoserine_kinase"/>
</dbReference>
<organism evidence="16 17">
    <name type="scientific">Niallia circulans</name>
    <name type="common">Bacillus circulans</name>
    <dbReference type="NCBI Taxonomy" id="1397"/>
    <lineage>
        <taxon>Bacteria</taxon>
        <taxon>Bacillati</taxon>
        <taxon>Bacillota</taxon>
        <taxon>Bacilli</taxon>
        <taxon>Bacillales</taxon>
        <taxon>Bacillaceae</taxon>
        <taxon>Niallia</taxon>
    </lineage>
</organism>
<comment type="similarity">
    <text evidence="2 13">Belongs to the GHMP kinase family. Homoserine kinase subfamily.</text>
</comment>
<gene>
    <name evidence="13" type="primary">thrB</name>
    <name evidence="16" type="ORF">ABW02_11480</name>
</gene>
<keyword evidence="5 13" id="KW-0028">Amino-acid biosynthesis</keyword>
<dbReference type="SUPFAM" id="SSF54211">
    <property type="entry name" value="Ribosomal protein S5 domain 2-like"/>
    <property type="match status" value="1"/>
</dbReference>
<dbReference type="GO" id="GO:0005737">
    <property type="term" value="C:cytoplasm"/>
    <property type="evidence" value="ECO:0007669"/>
    <property type="project" value="UniProtKB-SubCell"/>
</dbReference>
<dbReference type="GO" id="GO:0009088">
    <property type="term" value="P:threonine biosynthetic process"/>
    <property type="evidence" value="ECO:0007669"/>
    <property type="project" value="UniProtKB-UniRule"/>
</dbReference>
<keyword evidence="8 13" id="KW-0547">Nucleotide-binding</keyword>
<dbReference type="InterPro" id="IPR014721">
    <property type="entry name" value="Ribsml_uS5_D2-typ_fold_subgr"/>
</dbReference>
<comment type="function">
    <text evidence="12 13">Catalyzes the ATP-dependent phosphorylation of L-homoserine to L-homoserine phosphate.</text>
</comment>
<dbReference type="PATRIC" id="fig|1397.4.peg.5623"/>
<keyword evidence="9 13" id="KW-0418">Kinase</keyword>
<evidence type="ECO:0000259" key="14">
    <source>
        <dbReference type="Pfam" id="PF00288"/>
    </source>
</evidence>
<name>A0A0J1IK08_NIACI</name>
<dbReference type="RefSeq" id="WP_047942239.1">
    <property type="nucleotide sequence ID" value="NZ_JARTLH010000027.1"/>
</dbReference>
<dbReference type="InterPro" id="IPR013750">
    <property type="entry name" value="GHMP_kinase_C_dom"/>
</dbReference>
<evidence type="ECO:0000256" key="3">
    <source>
        <dbReference type="ARBA" id="ARBA00012078"/>
    </source>
</evidence>
<keyword evidence="17" id="KW-1185">Reference proteome</keyword>
<sequence length="306" mass="32515">MNEGEMLLIKVPASTANLGPGFDSIGLALNLYLTLEVVQSDCWEVIPLTDELKEFPSDESNFIIKTAIEVAKSFHTILPPCQIKVNSNIPLARGLGSSASAIVAGIELADQVGNLQLTKQQKFAIASKMEGHPDNVGASIFGGLVVGCQLGEEVDAEIIHSVDLEVLAVIPAEELLTKSSRGVLPDTLSFAEAVSAGAVSNLLVAALLTGNRKLAGKMMKKDKYHQPYRKELVPHLELMEEHACELGAYGVALSGAGPTVLCFVEPGKMNTLIDGLAPKLPDMRFLPLEIDKKGSTCSGVLATEVK</sequence>
<dbReference type="PROSITE" id="PS00627">
    <property type="entry name" value="GHMP_KINASES_ATP"/>
    <property type="match status" value="1"/>
</dbReference>
<evidence type="ECO:0000256" key="10">
    <source>
        <dbReference type="ARBA" id="ARBA00022840"/>
    </source>
</evidence>
<dbReference type="NCBIfam" id="TIGR00191">
    <property type="entry name" value="thrB"/>
    <property type="match status" value="1"/>
</dbReference>
<evidence type="ECO:0000256" key="12">
    <source>
        <dbReference type="ARBA" id="ARBA00049954"/>
    </source>
</evidence>
<evidence type="ECO:0000256" key="13">
    <source>
        <dbReference type="HAMAP-Rule" id="MF_00384"/>
    </source>
</evidence>
<evidence type="ECO:0000313" key="16">
    <source>
        <dbReference type="EMBL" id="KLV26301.1"/>
    </source>
</evidence>
<evidence type="ECO:0000256" key="4">
    <source>
        <dbReference type="ARBA" id="ARBA00017858"/>
    </source>
</evidence>
<evidence type="ECO:0000256" key="7">
    <source>
        <dbReference type="ARBA" id="ARBA00022697"/>
    </source>
</evidence>
<keyword evidence="7 13" id="KW-0791">Threonine biosynthesis</keyword>
<evidence type="ECO:0000256" key="11">
    <source>
        <dbReference type="ARBA" id="ARBA00049375"/>
    </source>
</evidence>
<dbReference type="GO" id="GO:0005524">
    <property type="term" value="F:ATP binding"/>
    <property type="evidence" value="ECO:0007669"/>
    <property type="project" value="UniProtKB-UniRule"/>
</dbReference>
<dbReference type="Pfam" id="PF08544">
    <property type="entry name" value="GHMP_kinases_C"/>
    <property type="match status" value="1"/>
</dbReference>
<evidence type="ECO:0000313" key="17">
    <source>
        <dbReference type="Proteomes" id="UP000036045"/>
    </source>
</evidence>
<dbReference type="AlphaFoldDB" id="A0A0J1IK08"/>
<dbReference type="PRINTS" id="PR00958">
    <property type="entry name" value="HOMSERKINASE"/>
</dbReference>
<dbReference type="InterPro" id="IPR036554">
    <property type="entry name" value="GHMP_kinase_C_sf"/>
</dbReference>
<dbReference type="UniPathway" id="UPA00050">
    <property type="reaction ID" value="UER00064"/>
</dbReference>
<dbReference type="EC" id="2.7.1.39" evidence="3 13"/>
<dbReference type="HAMAP" id="MF_00384">
    <property type="entry name" value="Homoser_kinase"/>
    <property type="match status" value="1"/>
</dbReference>
<evidence type="ECO:0000256" key="1">
    <source>
        <dbReference type="ARBA" id="ARBA00005015"/>
    </source>
</evidence>
<dbReference type="OrthoDB" id="9769912at2"/>
<dbReference type="Gene3D" id="3.30.70.890">
    <property type="entry name" value="GHMP kinase, C-terminal domain"/>
    <property type="match status" value="1"/>
</dbReference>